<evidence type="ECO:0000256" key="3">
    <source>
        <dbReference type="ARBA" id="ARBA00022729"/>
    </source>
</evidence>
<proteinExistence type="inferred from homology"/>
<reference evidence="8" key="1">
    <citation type="submission" date="2022-10" db="EMBL/GenBank/DDBJ databases">
        <title>Human gut microbiome strain richness.</title>
        <authorList>
            <person name="Chen-Liaw A."/>
        </authorList>
    </citation>
    <scope>NUCLEOTIDE SEQUENCE</scope>
    <source>
        <strain evidence="7">BSD2780120875st1_E1_BSD2780120875_150330</strain>
        <strain evidence="8">RTP21484st1_H8_RTP21484_190118</strain>
    </source>
</reference>
<dbReference type="GO" id="GO:0006508">
    <property type="term" value="P:proteolysis"/>
    <property type="evidence" value="ECO:0007669"/>
    <property type="project" value="UniProtKB-KW"/>
</dbReference>
<dbReference type="PROSITE" id="PS51935">
    <property type="entry name" value="NLPC_P60"/>
    <property type="match status" value="1"/>
</dbReference>
<evidence type="ECO:0000256" key="5">
    <source>
        <dbReference type="ARBA" id="ARBA00022807"/>
    </source>
</evidence>
<dbReference type="Gene3D" id="3.90.1720.10">
    <property type="entry name" value="endopeptidase domain like (from Nostoc punctiforme)"/>
    <property type="match status" value="1"/>
</dbReference>
<keyword evidence="3" id="KW-0732">Signal</keyword>
<organism evidence="8 9">
    <name type="scientific">Bacteroides ovatus</name>
    <dbReference type="NCBI Taxonomy" id="28116"/>
    <lineage>
        <taxon>Bacteria</taxon>
        <taxon>Pseudomonadati</taxon>
        <taxon>Bacteroidota</taxon>
        <taxon>Bacteroidia</taxon>
        <taxon>Bacteroidales</taxon>
        <taxon>Bacteroidaceae</taxon>
        <taxon>Bacteroides</taxon>
    </lineage>
</organism>
<keyword evidence="5" id="KW-0788">Thiol protease</keyword>
<dbReference type="Proteomes" id="UP001219389">
    <property type="component" value="Unassembled WGS sequence"/>
</dbReference>
<evidence type="ECO:0000256" key="2">
    <source>
        <dbReference type="ARBA" id="ARBA00022670"/>
    </source>
</evidence>
<feature type="domain" description="NlpC/P60" evidence="6">
    <location>
        <begin position="83"/>
        <end position="207"/>
    </location>
</feature>
<dbReference type="GO" id="GO:0008234">
    <property type="term" value="F:cysteine-type peptidase activity"/>
    <property type="evidence" value="ECO:0007669"/>
    <property type="project" value="UniProtKB-KW"/>
</dbReference>
<dbReference type="SUPFAM" id="SSF54001">
    <property type="entry name" value="Cysteine proteinases"/>
    <property type="match status" value="1"/>
</dbReference>
<dbReference type="EMBL" id="JAQQPO010000028">
    <property type="protein sequence ID" value="MDC7960601.1"/>
    <property type="molecule type" value="Genomic_DNA"/>
</dbReference>
<comment type="caution">
    <text evidence="8">The sequence shown here is derived from an EMBL/GenBank/DDBJ whole genome shotgun (WGS) entry which is preliminary data.</text>
</comment>
<evidence type="ECO:0000313" key="7">
    <source>
        <dbReference type="EMBL" id="MDC2745017.1"/>
    </source>
</evidence>
<keyword evidence="2" id="KW-0645">Protease</keyword>
<evidence type="ECO:0000313" key="8">
    <source>
        <dbReference type="EMBL" id="MDC7960601.1"/>
    </source>
</evidence>
<dbReference type="RefSeq" id="WP_004324994.1">
    <property type="nucleotide sequence ID" value="NZ_BAABYV010000001.1"/>
</dbReference>
<name>A0AAE4UIT4_BACOV</name>
<keyword evidence="4" id="KW-0378">Hydrolase</keyword>
<evidence type="ECO:0000256" key="1">
    <source>
        <dbReference type="ARBA" id="ARBA00007074"/>
    </source>
</evidence>
<dbReference type="Pfam" id="PF00877">
    <property type="entry name" value="NLPC_P60"/>
    <property type="match status" value="1"/>
</dbReference>
<dbReference type="Proteomes" id="UP001215078">
    <property type="component" value="Unassembled WGS sequence"/>
</dbReference>
<dbReference type="PANTHER" id="PTHR47360:SF1">
    <property type="entry name" value="ENDOPEPTIDASE NLPC-RELATED"/>
    <property type="match status" value="1"/>
</dbReference>
<dbReference type="InterPro" id="IPR052062">
    <property type="entry name" value="Murein_DD/LD_carboxypeptidase"/>
</dbReference>
<evidence type="ECO:0000259" key="6">
    <source>
        <dbReference type="PROSITE" id="PS51935"/>
    </source>
</evidence>
<dbReference type="InterPro" id="IPR000064">
    <property type="entry name" value="NLP_P60_dom"/>
</dbReference>
<evidence type="ECO:0000256" key="4">
    <source>
        <dbReference type="ARBA" id="ARBA00022801"/>
    </source>
</evidence>
<protein>
    <submittedName>
        <fullName evidence="8">NlpC/P60 family protein</fullName>
    </submittedName>
</protein>
<gene>
    <name evidence="7" type="ORF">PO382_22705</name>
    <name evidence="8" type="ORF">PQ628_20590</name>
</gene>
<comment type="similarity">
    <text evidence="1">Belongs to the peptidase C40 family.</text>
</comment>
<dbReference type="InterPro" id="IPR038765">
    <property type="entry name" value="Papain-like_cys_pep_sf"/>
</dbReference>
<evidence type="ECO:0000313" key="9">
    <source>
        <dbReference type="Proteomes" id="UP001215078"/>
    </source>
</evidence>
<accession>A0AAE4UIT4</accession>
<dbReference type="AlphaFoldDB" id="A0AAE4UIT4"/>
<dbReference type="EMBL" id="JAQNZF010000043">
    <property type="protein sequence ID" value="MDC2745017.1"/>
    <property type="molecule type" value="Genomic_DNA"/>
</dbReference>
<sequence>MNGKYPSLLKLLHKLIMMRYITEKSDTHKSSIKKPDRKKRYFLQFILLLGLIASLSSCRTSAPRLDYQALARASILLGVDINMEDNHKLYLEAADWIGVPYRGGGDSKRGADCSGLVYQVYRKVYRTQVPRNTEDLKKESNKVAKRNLREGDLVFFTSSRSKNKVAHVGIYLKNGKFIHSSTSKGVIVSNLNENYYTKHWISGGRIR</sequence>
<dbReference type="PANTHER" id="PTHR47360">
    <property type="entry name" value="MUREIN DD-ENDOPEPTIDASE MEPS/MUREIN LD-CARBOXYPEPTIDASE"/>
    <property type="match status" value="1"/>
</dbReference>